<reference evidence="1 2" key="1">
    <citation type="submission" date="2017-10" db="EMBL/GenBank/DDBJ databases">
        <title>Genomics of the genus Arcobacter.</title>
        <authorList>
            <person name="Perez-Cataluna A."/>
            <person name="Figueras M.J."/>
        </authorList>
    </citation>
    <scope>NUCLEOTIDE SEQUENCE [LARGE SCALE GENOMIC DNA]</scope>
    <source>
        <strain evidence="1 2">CECT 8993</strain>
    </source>
</reference>
<proteinExistence type="predicted"/>
<dbReference type="EMBL" id="PDKJ01000001">
    <property type="protein sequence ID" value="RXJ70064.1"/>
    <property type="molecule type" value="Genomic_DNA"/>
</dbReference>
<dbReference type="Proteomes" id="UP000290172">
    <property type="component" value="Unassembled WGS sequence"/>
</dbReference>
<organism evidence="1 2">
    <name type="scientific">Halarcobacter ebronensis</name>
    <dbReference type="NCBI Taxonomy" id="1462615"/>
    <lineage>
        <taxon>Bacteria</taxon>
        <taxon>Pseudomonadati</taxon>
        <taxon>Campylobacterota</taxon>
        <taxon>Epsilonproteobacteria</taxon>
        <taxon>Campylobacterales</taxon>
        <taxon>Arcobacteraceae</taxon>
        <taxon>Halarcobacter</taxon>
    </lineage>
</organism>
<evidence type="ECO:0000313" key="1">
    <source>
        <dbReference type="EMBL" id="RXJ70064.1"/>
    </source>
</evidence>
<gene>
    <name evidence="1" type="ORF">CRV08_00430</name>
</gene>
<sequence>MENELYDLADFLDDIEIKSLKDRYTILLENRDKIKFFLDTNFSLKQQINEIKKEFELEISVFSYRNFLIKYFQKSYEEHTINKVFLNCKVSILDLVLNKKYSDSIELYKYLLSSGVLKKVKNDDNSAITYKQFIQKLKEYITVKHLPIKIVEEIEEEKIKEEIKENIPVETNTKERKEINYDMRVDIELLDGTLDPYNLGFLTYSYIFKKHSKKKYDFDEKNYIVIPSSHQNLTFDFEKIKNFIFEKDLVKNYSLVFHDNKLNDGFIYIYRLINSKFHLLEKIASRESSDFEEYYKNGIRNYLNIFNDILDSCIEN</sequence>
<name>A0A4Q0YJM4_9BACT</name>
<comment type="caution">
    <text evidence="1">The sequence shown here is derived from an EMBL/GenBank/DDBJ whole genome shotgun (WGS) entry which is preliminary data.</text>
</comment>
<protein>
    <submittedName>
        <fullName evidence="1">Uncharacterized protein</fullName>
    </submittedName>
</protein>
<dbReference type="AlphaFoldDB" id="A0A4Q0YJM4"/>
<evidence type="ECO:0000313" key="2">
    <source>
        <dbReference type="Proteomes" id="UP000290172"/>
    </source>
</evidence>
<dbReference type="RefSeq" id="WP_128977937.1">
    <property type="nucleotide sequence ID" value="NZ_PDKJ01000001.1"/>
</dbReference>
<accession>A0A4Q0YJM4</accession>